<accession>X1PF36</accession>
<evidence type="ECO:0000256" key="3">
    <source>
        <dbReference type="ARBA" id="ARBA00022723"/>
    </source>
</evidence>
<keyword evidence="4" id="KW-0255">Endonuclease</keyword>
<evidence type="ECO:0000313" key="10">
    <source>
        <dbReference type="EMBL" id="GAI29489.1"/>
    </source>
</evidence>
<dbReference type="EMBL" id="BARV01017978">
    <property type="protein sequence ID" value="GAI29489.1"/>
    <property type="molecule type" value="Genomic_DNA"/>
</dbReference>
<dbReference type="Gene3D" id="1.10.150.20">
    <property type="entry name" value="5' to 3' exonuclease, C-terminal subdomain"/>
    <property type="match status" value="1"/>
</dbReference>
<dbReference type="SMART" id="SM00279">
    <property type="entry name" value="HhH2"/>
    <property type="match status" value="1"/>
</dbReference>
<evidence type="ECO:0000256" key="1">
    <source>
        <dbReference type="ARBA" id="ARBA00001946"/>
    </source>
</evidence>
<dbReference type="GO" id="GO:0006281">
    <property type="term" value="P:DNA repair"/>
    <property type="evidence" value="ECO:0007669"/>
    <property type="project" value="UniProtKB-KW"/>
</dbReference>
<dbReference type="SUPFAM" id="SSF47807">
    <property type="entry name" value="5' to 3' exonuclease, C-terminal subdomain"/>
    <property type="match status" value="1"/>
</dbReference>
<evidence type="ECO:0000259" key="9">
    <source>
        <dbReference type="Pfam" id="PF00867"/>
    </source>
</evidence>
<dbReference type="GO" id="GO:0003677">
    <property type="term" value="F:DNA binding"/>
    <property type="evidence" value="ECO:0007669"/>
    <property type="project" value="InterPro"/>
</dbReference>
<proteinExistence type="predicted"/>
<keyword evidence="6" id="KW-0378">Hydrolase</keyword>
<evidence type="ECO:0000256" key="2">
    <source>
        <dbReference type="ARBA" id="ARBA00022722"/>
    </source>
</evidence>
<dbReference type="GO" id="GO:0046872">
    <property type="term" value="F:metal ion binding"/>
    <property type="evidence" value="ECO:0007669"/>
    <property type="project" value="UniProtKB-KW"/>
</dbReference>
<sequence length="182" mass="21267">MKKRVLLLVFLVVILTGAPKLIRNLALARKRKTFNGWVETKPELIELERVLNSLEINLDQLICLGILIGTDYNPKGIPGIGQKRALQIVKKYKQPVLIFKEVEEQIYSLPKEERFDWKEVFKLFHKPDVSGADFEFGKVNEERIKEILIGEHDFSEERIEKQLDKLKDLKEKQKQKGLSNWV</sequence>
<dbReference type="GO" id="GO:0017108">
    <property type="term" value="F:5'-flap endonuclease activity"/>
    <property type="evidence" value="ECO:0007669"/>
    <property type="project" value="TreeGrafter"/>
</dbReference>
<comment type="caution">
    <text evidence="10">The sequence shown here is derived from an EMBL/GenBank/DDBJ whole genome shotgun (WGS) entry which is preliminary data.</text>
</comment>
<dbReference type="PANTHER" id="PTHR11081:SF9">
    <property type="entry name" value="FLAP ENDONUCLEASE 1"/>
    <property type="match status" value="1"/>
</dbReference>
<dbReference type="InterPro" id="IPR036279">
    <property type="entry name" value="5-3_exonuclease_C_sf"/>
</dbReference>
<dbReference type="FunFam" id="1.10.150.20:FF:000030">
    <property type="entry name" value="Flap endonuclease GEN-like 1"/>
    <property type="match status" value="1"/>
</dbReference>
<keyword evidence="5" id="KW-0227">DNA damage</keyword>
<comment type="cofactor">
    <cofactor evidence="1">
        <name>Mg(2+)</name>
        <dbReference type="ChEBI" id="CHEBI:18420"/>
    </cofactor>
</comment>
<dbReference type="AlphaFoldDB" id="X1PF36"/>
<evidence type="ECO:0000256" key="8">
    <source>
        <dbReference type="ARBA" id="ARBA00023204"/>
    </source>
</evidence>
<evidence type="ECO:0000256" key="4">
    <source>
        <dbReference type="ARBA" id="ARBA00022759"/>
    </source>
</evidence>
<protein>
    <recommendedName>
        <fullName evidence="9">XPG-I domain-containing protein</fullName>
    </recommendedName>
</protein>
<organism evidence="10">
    <name type="scientific">marine sediment metagenome</name>
    <dbReference type="NCBI Taxonomy" id="412755"/>
    <lineage>
        <taxon>unclassified sequences</taxon>
        <taxon>metagenomes</taxon>
        <taxon>ecological metagenomes</taxon>
    </lineage>
</organism>
<dbReference type="PANTHER" id="PTHR11081">
    <property type="entry name" value="FLAP ENDONUCLEASE FAMILY MEMBER"/>
    <property type="match status" value="1"/>
</dbReference>
<reference evidence="10" key="1">
    <citation type="journal article" date="2014" name="Front. Microbiol.">
        <title>High frequency of phylogenetically diverse reductive dehalogenase-homologous genes in deep subseafloor sedimentary metagenomes.</title>
        <authorList>
            <person name="Kawai M."/>
            <person name="Futagami T."/>
            <person name="Toyoda A."/>
            <person name="Takaki Y."/>
            <person name="Nishi S."/>
            <person name="Hori S."/>
            <person name="Arai W."/>
            <person name="Tsubouchi T."/>
            <person name="Morono Y."/>
            <person name="Uchiyama I."/>
            <person name="Ito T."/>
            <person name="Fujiyama A."/>
            <person name="Inagaki F."/>
            <person name="Takami H."/>
        </authorList>
    </citation>
    <scope>NUCLEOTIDE SEQUENCE</scope>
    <source>
        <strain evidence="10">Expedition CK06-06</strain>
    </source>
</reference>
<feature type="domain" description="XPG-I" evidence="9">
    <location>
        <begin position="15"/>
        <end position="71"/>
    </location>
</feature>
<evidence type="ECO:0000256" key="5">
    <source>
        <dbReference type="ARBA" id="ARBA00022763"/>
    </source>
</evidence>
<dbReference type="Pfam" id="PF00867">
    <property type="entry name" value="XPG_I"/>
    <property type="match status" value="1"/>
</dbReference>
<dbReference type="InterPro" id="IPR008918">
    <property type="entry name" value="HhH2"/>
</dbReference>
<keyword evidence="2" id="KW-0540">Nuclease</keyword>
<dbReference type="InterPro" id="IPR006086">
    <property type="entry name" value="XPG-I_dom"/>
</dbReference>
<keyword evidence="3" id="KW-0479">Metal-binding</keyword>
<evidence type="ECO:0000256" key="6">
    <source>
        <dbReference type="ARBA" id="ARBA00022801"/>
    </source>
</evidence>
<name>X1PF36_9ZZZZ</name>
<keyword evidence="8" id="KW-0234">DNA repair</keyword>
<evidence type="ECO:0000256" key="7">
    <source>
        <dbReference type="ARBA" id="ARBA00022842"/>
    </source>
</evidence>
<gene>
    <name evidence="10" type="ORF">S06H3_30515</name>
</gene>
<dbReference type="InterPro" id="IPR006084">
    <property type="entry name" value="XPG/Rad2"/>
</dbReference>
<keyword evidence="7" id="KW-0460">Magnesium</keyword>